<protein>
    <submittedName>
        <fullName evidence="1">Uncharacterized protein</fullName>
    </submittedName>
</protein>
<organism evidence="1 2">
    <name type="scientific">Potamilus streckersoni</name>
    <dbReference type="NCBI Taxonomy" id="2493646"/>
    <lineage>
        <taxon>Eukaryota</taxon>
        <taxon>Metazoa</taxon>
        <taxon>Spiralia</taxon>
        <taxon>Lophotrochozoa</taxon>
        <taxon>Mollusca</taxon>
        <taxon>Bivalvia</taxon>
        <taxon>Autobranchia</taxon>
        <taxon>Heteroconchia</taxon>
        <taxon>Palaeoheterodonta</taxon>
        <taxon>Unionida</taxon>
        <taxon>Unionoidea</taxon>
        <taxon>Unionidae</taxon>
        <taxon>Ambleminae</taxon>
        <taxon>Lampsilini</taxon>
        <taxon>Potamilus</taxon>
    </lineage>
</organism>
<accession>A0AAE0SX32</accession>
<evidence type="ECO:0000313" key="1">
    <source>
        <dbReference type="EMBL" id="KAK3599531.1"/>
    </source>
</evidence>
<dbReference type="AlphaFoldDB" id="A0AAE0SX32"/>
<sequence>MAIYDEFLVVKTVGKQRDLHIYYPCITFGLYFSTRYDTNEALREMIEYIPNETSTKMSKREKKQPQREILFTLSAEIEAALQTVLADGVANLGLVAGYQCF</sequence>
<proteinExistence type="predicted"/>
<comment type="caution">
    <text evidence="1">The sequence shown here is derived from an EMBL/GenBank/DDBJ whole genome shotgun (WGS) entry which is preliminary data.</text>
</comment>
<reference evidence="1" key="2">
    <citation type="journal article" date="2021" name="Genome Biol. Evol.">
        <title>Developing a high-quality reference genome for a parasitic bivalve with doubly uniparental inheritance (Bivalvia: Unionida).</title>
        <authorList>
            <person name="Smith C.H."/>
        </authorList>
    </citation>
    <scope>NUCLEOTIDE SEQUENCE</scope>
    <source>
        <strain evidence="1">CHS0354</strain>
        <tissue evidence="1">Mantle</tissue>
    </source>
</reference>
<dbReference type="Proteomes" id="UP001195483">
    <property type="component" value="Unassembled WGS sequence"/>
</dbReference>
<dbReference type="EMBL" id="JAEAOA010000455">
    <property type="protein sequence ID" value="KAK3599531.1"/>
    <property type="molecule type" value="Genomic_DNA"/>
</dbReference>
<reference evidence="1" key="1">
    <citation type="journal article" date="2021" name="Genome Biol. Evol.">
        <title>A High-Quality Reference Genome for a Parasitic Bivalve with Doubly Uniparental Inheritance (Bivalvia: Unionida).</title>
        <authorList>
            <person name="Smith C.H."/>
        </authorList>
    </citation>
    <scope>NUCLEOTIDE SEQUENCE</scope>
    <source>
        <strain evidence="1">CHS0354</strain>
    </source>
</reference>
<name>A0AAE0SX32_9BIVA</name>
<gene>
    <name evidence="1" type="ORF">CHS0354_006665</name>
</gene>
<evidence type="ECO:0000313" key="2">
    <source>
        <dbReference type="Proteomes" id="UP001195483"/>
    </source>
</evidence>
<keyword evidence="2" id="KW-1185">Reference proteome</keyword>
<reference evidence="1" key="3">
    <citation type="submission" date="2023-05" db="EMBL/GenBank/DDBJ databases">
        <authorList>
            <person name="Smith C.H."/>
        </authorList>
    </citation>
    <scope>NUCLEOTIDE SEQUENCE</scope>
    <source>
        <strain evidence="1">CHS0354</strain>
        <tissue evidence="1">Mantle</tissue>
    </source>
</reference>